<sequence>MASAAQSPEPSTTSNNQSIAPRTPGGPSDQRQDHVVVVALLVEPASGRDRARFDRLQEVRRVHDQAFDRWLPHITLIPPFFISGNEQFLTSVDEAGKAQEPDDASANDDDGISKTLTELSSRLETACRQHEQHHLLVDQVSSFKLRAYTNIHLRPGRTRLQPSAATPGEDEVVGELERDFQAMGLARGSSVTMVEGHETILRLQQDLHACLLPVTQADRGERRARGQAKGKRGQHQGRSRGGQAGGSRGRSRSSFKPHISVGQAKDDAERTRLFELSHEVLRHGSDEGQDADVAGSTTKGIVCRVDRVTLLHKPLDRPGAYDVWRHFELSDPRGGL</sequence>
<reference evidence="2 3" key="1">
    <citation type="submission" date="2018-03" db="EMBL/GenBank/DDBJ databases">
        <authorList>
            <person name="Guldener U."/>
        </authorList>
    </citation>
    <scope>NUCLEOTIDE SEQUENCE [LARGE SCALE GENOMIC DNA]</scope>
    <source>
        <strain evidence="2 3">DAOM196992</strain>
    </source>
</reference>
<dbReference type="OrthoDB" id="10263155at2759"/>
<organism evidence="2 3">
    <name type="scientific">Pseudozyma flocculosa</name>
    <dbReference type="NCBI Taxonomy" id="84751"/>
    <lineage>
        <taxon>Eukaryota</taxon>
        <taxon>Fungi</taxon>
        <taxon>Dikarya</taxon>
        <taxon>Basidiomycota</taxon>
        <taxon>Ustilaginomycotina</taxon>
        <taxon>Ustilaginomycetes</taxon>
        <taxon>Ustilaginales</taxon>
        <taxon>Ustilaginaceae</taxon>
        <taxon>Pseudozyma</taxon>
    </lineage>
</organism>
<feature type="compositionally biased region" description="Gly residues" evidence="1">
    <location>
        <begin position="239"/>
        <end position="248"/>
    </location>
</feature>
<protein>
    <submittedName>
        <fullName evidence="2">Uncharacterized protein</fullName>
    </submittedName>
</protein>
<evidence type="ECO:0000256" key="1">
    <source>
        <dbReference type="SAM" id="MobiDB-lite"/>
    </source>
</evidence>
<feature type="compositionally biased region" description="Basic residues" evidence="1">
    <location>
        <begin position="225"/>
        <end position="238"/>
    </location>
</feature>
<evidence type="ECO:0000313" key="3">
    <source>
        <dbReference type="Proteomes" id="UP000323386"/>
    </source>
</evidence>
<dbReference type="PANTHER" id="PTHR37474">
    <property type="entry name" value="RNA LIGASE/CYCLIC NUCLEOTIDE PHOSPHODIESTERASE"/>
    <property type="match status" value="1"/>
</dbReference>
<evidence type="ECO:0000313" key="2">
    <source>
        <dbReference type="EMBL" id="SPO38757.1"/>
    </source>
</evidence>
<feature type="compositionally biased region" description="Polar residues" evidence="1">
    <location>
        <begin position="1"/>
        <end position="20"/>
    </location>
</feature>
<proteinExistence type="predicted"/>
<name>A0A5C3F505_9BASI</name>
<dbReference type="Proteomes" id="UP000323386">
    <property type="component" value="Unassembled WGS sequence"/>
</dbReference>
<accession>A0A5C3F505</accession>
<feature type="region of interest" description="Disordered" evidence="1">
    <location>
        <begin position="1"/>
        <end position="32"/>
    </location>
</feature>
<dbReference type="PANTHER" id="PTHR37474:SF1">
    <property type="entry name" value="2'-5' RNA LIGASE FAMILY PROTEIN"/>
    <property type="match status" value="1"/>
</dbReference>
<dbReference type="Gene3D" id="3.90.1140.10">
    <property type="entry name" value="Cyclic phosphodiesterase"/>
    <property type="match status" value="1"/>
</dbReference>
<dbReference type="EMBL" id="OOIP01000011">
    <property type="protein sequence ID" value="SPO38757.1"/>
    <property type="molecule type" value="Genomic_DNA"/>
</dbReference>
<dbReference type="AlphaFoldDB" id="A0A5C3F505"/>
<feature type="region of interest" description="Disordered" evidence="1">
    <location>
        <begin position="218"/>
        <end position="268"/>
    </location>
</feature>
<keyword evidence="3" id="KW-1185">Reference proteome</keyword>
<gene>
    <name evidence="2" type="ORF">PSFLO_04236</name>
</gene>
<dbReference type="Pfam" id="PF13563">
    <property type="entry name" value="2_5_RNA_ligase2"/>
    <property type="match status" value="1"/>
</dbReference>